<feature type="region of interest" description="Disordered" evidence="1">
    <location>
        <begin position="723"/>
        <end position="752"/>
    </location>
</feature>
<feature type="region of interest" description="Disordered" evidence="1">
    <location>
        <begin position="275"/>
        <end position="339"/>
    </location>
</feature>
<gene>
    <name evidence="2" type="ORF">ACHE_80308S</name>
</gene>
<reference evidence="2" key="2">
    <citation type="submission" date="2021-02" db="EMBL/GenBank/DDBJ databases">
        <title>Aspergillus chevalieri M1 genome sequence.</title>
        <authorList>
            <person name="Kadooka C."/>
            <person name="Mori K."/>
            <person name="Futagami T."/>
        </authorList>
    </citation>
    <scope>NUCLEOTIDE SEQUENCE</scope>
    <source>
        <strain evidence="2">M1</strain>
    </source>
</reference>
<feature type="compositionally biased region" description="Polar residues" evidence="1">
    <location>
        <begin position="61"/>
        <end position="85"/>
    </location>
</feature>
<feature type="compositionally biased region" description="Polar residues" evidence="1">
    <location>
        <begin position="680"/>
        <end position="692"/>
    </location>
</feature>
<dbReference type="AlphaFoldDB" id="A0A7R7VY34"/>
<dbReference type="GeneID" id="66986757"/>
<dbReference type="EMBL" id="AP024423">
    <property type="protein sequence ID" value="BCR92408.1"/>
    <property type="molecule type" value="Genomic_DNA"/>
</dbReference>
<evidence type="ECO:0000313" key="2">
    <source>
        <dbReference type="EMBL" id="BCR92408.1"/>
    </source>
</evidence>
<feature type="region of interest" description="Disordered" evidence="1">
    <location>
        <begin position="157"/>
        <end position="208"/>
    </location>
</feature>
<sequence>MTGMQPIPTEVSEWRLRVANVVHDVFSSFFSSDRLSRTSKNGESGDETTTRGSRGLETSRWAPQNANASANVSKTNASRPNTCVSSGRRLEDSRWAPKQVVQRSRPAVRGLEDSMWASRVDTKKGTEVKGKGLAPSESPAHHSSSLPFTSFTSFTFDPSSLSSTKPQPLSSHSLLSSPSSSSSRVYSNDTRISSNTITPHTSPNKPVIMFRPANVDDTAGFMAAARARNQSSQVTTSAVVQKASSDQEIRPEPSTSFIGNPIAPEFVPLLPSSLAGNHGGSQGDAWTPAPKKVPGRKGTFSPVGSPTAPEFVPSSSSSLAGNVAGSQNGLSPTGSKISSFVGNPSAEEFVPSKPSSLVGNPVVEDALSVSVSKKGNNTADRVSQEDCGPDSFGSKPQLAIPMAAPSKEPATVISMDDTAGFMAAVRALNQSRNVSTVSCTTAVEQNPDLMNVVDDNSEPKQPTELPVVSPARHLFTPSPSKAEREPIVGFTTLDTEVSAQSIQPSNEPPNFEERPSTSFETINADDTAPIVVPPSIEGYPATPSSEKPANVDDTAAFMAAARRLRRTPAGDTGESTGTALDAVKSQANWLNSLSPVKEDLRSLDVYNVPQLMIPVQSLKRAEIGHPSMSPTEHFVSAASSPAVKTNNDLNGSANSYTVTVSKQEPAVNGFSAASNGIDTARSLSTTDNSNNPEPEAPKEKIAISVNDTAGFLAAVRALKERNRSPSISYTNAAPHERRPSNEYCSATRAHPSITAVEDEDRENLITFKSWGTPAPRDKPPSQVRRIILTGLPPSWAIPTKVLSLIHGGAIEKVNIDSFGNAYVYFCDHEACKAFYEKYPNGIGLGQSNVYVEIGQEVDVVSSQLTLSRSIGATRVVRAVGVDLKVTMDQLHQIATGSNRKIEKITDNYVPGEARTVNFRFCSIDDANKFRAMLVRDVEWEHCNIQYGKDPCELASGFHMD</sequence>
<evidence type="ECO:0000313" key="3">
    <source>
        <dbReference type="Proteomes" id="UP000637239"/>
    </source>
</evidence>
<feature type="compositionally biased region" description="Low complexity" evidence="1">
    <location>
        <begin position="133"/>
        <end position="145"/>
    </location>
</feature>
<feature type="region of interest" description="Disordered" evidence="1">
    <location>
        <begin position="33"/>
        <end position="145"/>
    </location>
</feature>
<feature type="compositionally biased region" description="Polar residues" evidence="1">
    <location>
        <begin position="184"/>
        <end position="204"/>
    </location>
</feature>
<feature type="compositionally biased region" description="Polar residues" evidence="1">
    <location>
        <begin position="313"/>
        <end position="339"/>
    </location>
</feature>
<protein>
    <submittedName>
        <fullName evidence="2">Uncharacterized protein</fullName>
    </submittedName>
</protein>
<accession>A0A7R7VY34</accession>
<name>A0A7R7VY34_ASPCH</name>
<feature type="compositionally biased region" description="Basic and acidic residues" evidence="1">
    <location>
        <begin position="120"/>
        <end position="130"/>
    </location>
</feature>
<proteinExistence type="predicted"/>
<dbReference type="RefSeq" id="XP_043140921.1">
    <property type="nucleotide sequence ID" value="XM_043283665.1"/>
</dbReference>
<dbReference type="KEGG" id="ache:ACHE_80308S"/>
<feature type="compositionally biased region" description="Low complexity" evidence="1">
    <location>
        <begin position="157"/>
        <end position="183"/>
    </location>
</feature>
<reference evidence="2" key="1">
    <citation type="submission" date="2021-01" db="EMBL/GenBank/DDBJ databases">
        <authorList>
            <consortium name="Aspergillus chevalieri M1 genome sequencing consortium"/>
            <person name="Kazuki M."/>
            <person name="Futagami T."/>
        </authorList>
    </citation>
    <scope>NUCLEOTIDE SEQUENCE</scope>
    <source>
        <strain evidence="2">M1</strain>
    </source>
</reference>
<evidence type="ECO:0000256" key="1">
    <source>
        <dbReference type="SAM" id="MobiDB-lite"/>
    </source>
</evidence>
<keyword evidence="3" id="KW-1185">Reference proteome</keyword>
<feature type="region of interest" description="Disordered" evidence="1">
    <location>
        <begin position="680"/>
        <end position="700"/>
    </location>
</feature>
<organism evidence="2 3">
    <name type="scientific">Aspergillus chevalieri</name>
    <name type="common">Eurotium chevalieri</name>
    <dbReference type="NCBI Taxonomy" id="182096"/>
    <lineage>
        <taxon>Eukaryota</taxon>
        <taxon>Fungi</taxon>
        <taxon>Dikarya</taxon>
        <taxon>Ascomycota</taxon>
        <taxon>Pezizomycotina</taxon>
        <taxon>Eurotiomycetes</taxon>
        <taxon>Eurotiomycetidae</taxon>
        <taxon>Eurotiales</taxon>
        <taxon>Aspergillaceae</taxon>
        <taxon>Aspergillus</taxon>
        <taxon>Aspergillus subgen. Aspergillus</taxon>
    </lineage>
</organism>
<dbReference type="Proteomes" id="UP000637239">
    <property type="component" value="Chromosome 8"/>
</dbReference>